<keyword evidence="3" id="KW-1185">Reference proteome</keyword>
<dbReference type="AlphaFoldDB" id="A0A418QP39"/>
<keyword evidence="1" id="KW-0472">Membrane</keyword>
<reference evidence="2 3" key="1">
    <citation type="submission" date="2018-09" db="EMBL/GenBank/DDBJ databases">
        <authorList>
            <person name="Zeman M."/>
            <person name="Pardy F."/>
        </authorList>
    </citation>
    <scope>NUCLEOTIDE SEQUENCE [LARGE SCALE GENOMIC DNA]</scope>
    <source>
        <strain evidence="2 3">CCM 8852</strain>
    </source>
</reference>
<dbReference type="EMBL" id="QYCN01000035">
    <property type="protein sequence ID" value="RIY06881.1"/>
    <property type="molecule type" value="Genomic_DNA"/>
</dbReference>
<evidence type="ECO:0000313" key="2">
    <source>
        <dbReference type="EMBL" id="RIY06881.1"/>
    </source>
</evidence>
<sequence>MQQLRRAKGLLYAYLRLGLPVLLFLLLDKNLDLGYRVTITAFCYGTRPNPVRVLQQPRPVL</sequence>
<proteinExistence type="predicted"/>
<comment type="caution">
    <text evidence="2">The sequence shown here is derived from an EMBL/GenBank/DDBJ whole genome shotgun (WGS) entry which is preliminary data.</text>
</comment>
<protein>
    <submittedName>
        <fullName evidence="2">Uncharacterized protein</fullName>
    </submittedName>
</protein>
<gene>
    <name evidence="2" type="ORF">D0T11_17790</name>
</gene>
<organism evidence="2 3">
    <name type="scientific">Hymenobacter rubripertinctus</name>
    <dbReference type="NCBI Taxonomy" id="2029981"/>
    <lineage>
        <taxon>Bacteria</taxon>
        <taxon>Pseudomonadati</taxon>
        <taxon>Bacteroidota</taxon>
        <taxon>Cytophagia</taxon>
        <taxon>Cytophagales</taxon>
        <taxon>Hymenobacteraceae</taxon>
        <taxon>Hymenobacter</taxon>
    </lineage>
</organism>
<dbReference type="Proteomes" id="UP000284250">
    <property type="component" value="Unassembled WGS sequence"/>
</dbReference>
<evidence type="ECO:0000313" key="3">
    <source>
        <dbReference type="Proteomes" id="UP000284250"/>
    </source>
</evidence>
<accession>A0A418QP39</accession>
<reference evidence="2 3" key="2">
    <citation type="submission" date="2019-01" db="EMBL/GenBank/DDBJ databases">
        <title>Hymenobacter humicola sp. nov., isolated from soils in Antarctica.</title>
        <authorList>
            <person name="Sedlacek I."/>
            <person name="Holochova P."/>
            <person name="Kralova S."/>
            <person name="Pantucek R."/>
            <person name="Stankova E."/>
            <person name="Vrbovska V."/>
            <person name="Kristofova L."/>
            <person name="Svec P."/>
            <person name="Busse H.-J."/>
        </authorList>
    </citation>
    <scope>NUCLEOTIDE SEQUENCE [LARGE SCALE GENOMIC DNA]</scope>
    <source>
        <strain evidence="2 3">CCM 8852</strain>
    </source>
</reference>
<keyword evidence="1" id="KW-0812">Transmembrane</keyword>
<feature type="transmembrane region" description="Helical" evidence="1">
    <location>
        <begin position="9"/>
        <end position="27"/>
    </location>
</feature>
<name>A0A418QP39_9BACT</name>
<keyword evidence="1" id="KW-1133">Transmembrane helix</keyword>
<evidence type="ECO:0000256" key="1">
    <source>
        <dbReference type="SAM" id="Phobius"/>
    </source>
</evidence>